<keyword evidence="2" id="KW-1185">Reference proteome</keyword>
<proteinExistence type="predicted"/>
<sequence>SPCAGTATRSPRTCICATLPGAFWEAGLPRVQGFTFRSQVACGRSLFSLQTQYFPKVRSVGFPSVLSSPERQAGAPRFLIDLVGNHFRPGVWNTRGPLAANNRKGTSGVCCLGAGLVGQRGDISGSSSPLHPLLGVEMSGLSYSETEGCRNLLGLLDNDDIMALCDTITNRLVQPEDRQDAIRAILVYSQNVEELLRRKKVHREVIFKYLATQGVIVPPATEKHNLIQHAKDYWKKQSHLKLKETPEPVKTEDIRLFQQQAKEDEKAEKVDFRRLGKEFCHWFFELLNSQNPFLGPPQDEWGPQHFWHDVKLRFYYNTSEQNVIDYYGAEIVSLRLLSLVKEEYLFLSPNLDSHGLKCASSPHGLVMVGVAGTVHRGNTCLGIFEQIFGLIRCPFVENTWKIKFINLRIIGEGSLAPGTSMKPAITFEPSDLEAFYNVISLCSTNEVQLNLRQTLDSGTGDQALCSGDEALLNKRELSLPNPLKH</sequence>
<dbReference type="PANTHER" id="PTHR21084">
    <property type="entry name" value="DENSE INCISORS"/>
    <property type="match status" value="1"/>
</dbReference>
<dbReference type="InterPro" id="IPR032710">
    <property type="entry name" value="NTF2-like_dom_sf"/>
</dbReference>
<comment type="caution">
    <text evidence="1">The sequence shown here is derived from an EMBL/GenBank/DDBJ whole genome shotgun (WGS) entry which is preliminary data.</text>
</comment>
<dbReference type="PANTHER" id="PTHR21084:SF1">
    <property type="entry name" value="DENSE INCISORS"/>
    <property type="match status" value="1"/>
</dbReference>
<evidence type="ECO:0008006" key="3">
    <source>
        <dbReference type="Google" id="ProtNLM"/>
    </source>
</evidence>
<evidence type="ECO:0000313" key="2">
    <source>
        <dbReference type="Proteomes" id="UP000269945"/>
    </source>
</evidence>
<protein>
    <recommendedName>
        <fullName evidence="3">Dense incisors</fullName>
    </recommendedName>
</protein>
<gene>
    <name evidence="1" type="ORF">BN2614_LOCUS5</name>
</gene>
<organism evidence="1 2">
    <name type="scientific">Gulo gulo</name>
    <name type="common">Wolverine</name>
    <name type="synonym">Gluton</name>
    <dbReference type="NCBI Taxonomy" id="48420"/>
    <lineage>
        <taxon>Eukaryota</taxon>
        <taxon>Metazoa</taxon>
        <taxon>Chordata</taxon>
        <taxon>Craniata</taxon>
        <taxon>Vertebrata</taxon>
        <taxon>Euteleostomi</taxon>
        <taxon>Mammalia</taxon>
        <taxon>Eutheria</taxon>
        <taxon>Laurasiatheria</taxon>
        <taxon>Carnivora</taxon>
        <taxon>Caniformia</taxon>
        <taxon>Musteloidea</taxon>
        <taxon>Mustelidae</taxon>
        <taxon>Guloninae</taxon>
        <taxon>Gulo</taxon>
    </lineage>
</organism>
<dbReference type="AlphaFoldDB" id="A0A9X9LM76"/>
<accession>A0A9X9LM76</accession>
<feature type="non-terminal residue" evidence="1">
    <location>
        <position position="1"/>
    </location>
</feature>
<dbReference type="Pfam" id="PF15008">
    <property type="entry name" value="DUF4518"/>
    <property type="match status" value="1"/>
</dbReference>
<dbReference type="InterPro" id="IPR026698">
    <property type="entry name" value="UPF_C3orf38"/>
</dbReference>
<dbReference type="Proteomes" id="UP000269945">
    <property type="component" value="Unassembled WGS sequence"/>
</dbReference>
<dbReference type="SUPFAM" id="SSF54427">
    <property type="entry name" value="NTF2-like"/>
    <property type="match status" value="1"/>
</dbReference>
<dbReference type="EMBL" id="CYRY02007632">
    <property type="protein sequence ID" value="VCW76613.1"/>
    <property type="molecule type" value="Genomic_DNA"/>
</dbReference>
<name>A0A9X9LM76_GULGU</name>
<reference evidence="1 2" key="1">
    <citation type="submission" date="2018-10" db="EMBL/GenBank/DDBJ databases">
        <authorList>
            <person name="Ekblom R."/>
            <person name="Jareborg N."/>
        </authorList>
    </citation>
    <scope>NUCLEOTIDE SEQUENCE [LARGE SCALE GENOMIC DNA]</scope>
    <source>
        <tissue evidence="1">Muscle</tissue>
    </source>
</reference>
<evidence type="ECO:0000313" key="1">
    <source>
        <dbReference type="EMBL" id="VCW76613.1"/>
    </source>
</evidence>